<evidence type="ECO:0000313" key="2">
    <source>
        <dbReference type="Proteomes" id="UP001567572"/>
    </source>
</evidence>
<name>A0ABD5M0Y6_9EURY</name>
<evidence type="ECO:0000313" key="1">
    <source>
        <dbReference type="EMBL" id="MEZ3163911.1"/>
    </source>
</evidence>
<dbReference type="InterPro" id="IPR046938">
    <property type="entry name" value="DNA_clamp_sf"/>
</dbReference>
<dbReference type="AlphaFoldDB" id="A0ABD5M0Y6"/>
<accession>A0ABD5M0Y6</accession>
<dbReference type="SUPFAM" id="SSF55979">
    <property type="entry name" value="DNA clamp"/>
    <property type="match status" value="1"/>
</dbReference>
<dbReference type="EMBL" id="JBEDNY010000002">
    <property type="protein sequence ID" value="MEZ3163911.1"/>
    <property type="molecule type" value="Genomic_DNA"/>
</dbReference>
<keyword evidence="2" id="KW-1185">Reference proteome</keyword>
<protein>
    <recommendedName>
        <fullName evidence="3">DNA polymerase sliding clamp</fullName>
    </recommendedName>
</protein>
<evidence type="ECO:0008006" key="3">
    <source>
        <dbReference type="Google" id="ProtNLM"/>
    </source>
</evidence>
<reference evidence="1 2" key="1">
    <citation type="submission" date="2024-06" db="EMBL/GenBank/DDBJ databases">
        <title>Halorubrum miltondacostae sp. nov., a potential PHA producer isolated from an inland solar saltern in Rio Maior, Portugal.</title>
        <authorList>
            <person name="Albuquerque L."/>
            <person name="Viver T."/>
            <person name="Barroso C."/>
            <person name="Claudino R."/>
            <person name="Galvan M."/>
            <person name="Simoes G."/>
            <person name="Lobo Da Cunha A."/>
            <person name="Egas C."/>
        </authorList>
    </citation>
    <scope>NUCLEOTIDE SEQUENCE [LARGE SCALE GENOMIC DNA]</scope>
    <source>
        <strain evidence="1 2">RMP-11</strain>
    </source>
</reference>
<dbReference type="Gene3D" id="3.70.10.10">
    <property type="match status" value="1"/>
</dbReference>
<sequence length="284" mass="30145">MWSWLPTQASPDVSLRVTLDRDRLADLLAPTAMVDGEAVLDVTSDNLVIRAADAAHTRSVTATLAADACSQYAVTPGRLVFDPTTLRAAIAADQTVSTETESVTLTYAAGESTLSVALSTLTQEQSVDPTPEDDVPLLNQWPGGATVHHRAKALTELCSYFAARTNVVTVEYDGSQNLFRIESVTAQSADDASAMTSTYERAGSELPGETAAVTVKSTFDSALLRDLTAAVPGDARVRLDIADAHPLRLAWTGSHTDNEVDTPVEITALLAPRETSVQDDDETG</sequence>
<comment type="caution">
    <text evidence="1">The sequence shown here is derived from an EMBL/GenBank/DDBJ whole genome shotgun (WGS) entry which is preliminary data.</text>
</comment>
<dbReference type="RefSeq" id="WP_371161744.1">
    <property type="nucleotide sequence ID" value="NZ_JBEDNX010000002.1"/>
</dbReference>
<organism evidence="1 2">
    <name type="scientific">Halorubrum miltondacostae</name>
    <dbReference type="NCBI Taxonomy" id="3076378"/>
    <lineage>
        <taxon>Archaea</taxon>
        <taxon>Methanobacteriati</taxon>
        <taxon>Methanobacteriota</taxon>
        <taxon>Stenosarchaea group</taxon>
        <taxon>Halobacteria</taxon>
        <taxon>Halobacteriales</taxon>
        <taxon>Haloferacaceae</taxon>
        <taxon>Halorubrum</taxon>
    </lineage>
</organism>
<proteinExistence type="predicted"/>
<dbReference type="Proteomes" id="UP001567572">
    <property type="component" value="Unassembled WGS sequence"/>
</dbReference>
<gene>
    <name evidence="1" type="ORF">ABNG04_08535</name>
</gene>